<gene>
    <name evidence="13 14" type="primary">queA</name>
    <name evidence="14" type="ORF">FYJ78_03810</name>
</gene>
<evidence type="ECO:0000256" key="2">
    <source>
        <dbReference type="ARBA" id="ARBA00004691"/>
    </source>
</evidence>
<keyword evidence="15" id="KW-1185">Reference proteome</keyword>
<dbReference type="InterPro" id="IPR042119">
    <property type="entry name" value="QueA_dom2"/>
</dbReference>
<dbReference type="EMBL" id="VUNL01000003">
    <property type="protein sequence ID" value="MSV24322.1"/>
    <property type="molecule type" value="Genomic_DNA"/>
</dbReference>
<evidence type="ECO:0000256" key="8">
    <source>
        <dbReference type="ARBA" id="ARBA00052751"/>
    </source>
</evidence>
<dbReference type="FunFam" id="2.40.10.240:FF:000002">
    <property type="entry name" value="S-adenosylmethionine:tRNA ribosyltransferase-isomerase"/>
    <property type="match status" value="1"/>
</dbReference>
<keyword evidence="7 13" id="KW-0671">Queuosine biosynthesis</keyword>
<keyword evidence="14" id="KW-0328">Glycosyltransferase</keyword>
<keyword evidence="5 13" id="KW-0808">Transferase</keyword>
<dbReference type="Gene3D" id="3.40.1780.10">
    <property type="entry name" value="QueA-like"/>
    <property type="match status" value="1"/>
</dbReference>
<evidence type="ECO:0000256" key="7">
    <source>
        <dbReference type="ARBA" id="ARBA00022785"/>
    </source>
</evidence>
<comment type="subcellular location">
    <subcellularLocation>
        <location evidence="1 13">Cytoplasm</location>
    </subcellularLocation>
</comment>
<dbReference type="EC" id="2.4.99.17" evidence="10 13"/>
<dbReference type="AlphaFoldDB" id="A0A6I2UYN0"/>
<evidence type="ECO:0000313" key="14">
    <source>
        <dbReference type="EMBL" id="MSV24322.1"/>
    </source>
</evidence>
<dbReference type="InterPro" id="IPR042118">
    <property type="entry name" value="QueA_dom1"/>
</dbReference>
<dbReference type="SUPFAM" id="SSF111337">
    <property type="entry name" value="QueA-like"/>
    <property type="match status" value="1"/>
</dbReference>
<dbReference type="HAMAP" id="MF_00113">
    <property type="entry name" value="QueA"/>
    <property type="match status" value="1"/>
</dbReference>
<dbReference type="FunFam" id="3.40.1780.10:FF:000001">
    <property type="entry name" value="S-adenosylmethionine:tRNA ribosyltransferase-isomerase"/>
    <property type="match status" value="1"/>
</dbReference>
<sequence>MLLLSDFDYELPEERIAQVPIEPRNASRLMVLDPVKKTILHRHFYDLKEFLVPGDTLIFNDTRVMPARLIGHRENTGGKVEVFLLRRLDATHWETLVKPGKKARPGNCIVFSEELRCTITDHTDFGGRIVAFQFDGVFEEILDRLGETPLPPYIHEKLEDKERYQTVYNREEGSAAAPTAGLHFTKEQMQELREMGVNLGFVTLHVGLGTFRPVNVENIKQHEMHKEFYRISEETAKLVMDTKRAGHRVIAVGTTSIRTLESAALAPGKIEGRSGWTEIFIYPGYDFKIVDALITNFHLPKSTLIMLISAFGGRKFILDAYRTAVKENYRFFSFGDAMFLSGHQPQEERDREIAELEASHQTEES</sequence>
<comment type="caution">
    <text evidence="14">The sequence shown here is derived from an EMBL/GenBank/DDBJ whole genome shotgun (WGS) entry which is preliminary data.</text>
</comment>
<dbReference type="NCBIfam" id="TIGR00113">
    <property type="entry name" value="queA"/>
    <property type="match status" value="1"/>
</dbReference>
<dbReference type="Gene3D" id="2.40.10.240">
    <property type="entry name" value="QueA-like"/>
    <property type="match status" value="1"/>
</dbReference>
<accession>A0A6I2UYN0</accession>
<evidence type="ECO:0000256" key="10">
    <source>
        <dbReference type="ARBA" id="ARBA00066503"/>
    </source>
</evidence>
<dbReference type="Pfam" id="PF02547">
    <property type="entry name" value="Queuosine_synth"/>
    <property type="match status" value="1"/>
</dbReference>
<dbReference type="UniPathway" id="UPA00392"/>
<protein>
    <recommendedName>
        <fullName evidence="11 13">S-adenosylmethionine:tRNA ribosyltransferase-isomerase</fullName>
        <ecNumber evidence="10 13">2.4.99.17</ecNumber>
    </recommendedName>
    <alternativeName>
        <fullName evidence="12 13">Queuosine biosynthesis protein QueA</fullName>
    </alternativeName>
</protein>
<comment type="function">
    <text evidence="13">Transfers and isomerizes the ribose moiety from AdoMet to the 7-aminomethyl group of 7-deazaguanine (preQ1-tRNA) to give epoxyqueuosine (oQ-tRNA).</text>
</comment>
<evidence type="ECO:0000256" key="1">
    <source>
        <dbReference type="ARBA" id="ARBA00004496"/>
    </source>
</evidence>
<keyword evidence="14" id="KW-0413">Isomerase</keyword>
<evidence type="ECO:0000256" key="9">
    <source>
        <dbReference type="ARBA" id="ARBA00061210"/>
    </source>
</evidence>
<comment type="subunit">
    <text evidence="3 13">Monomer.</text>
</comment>
<dbReference type="PANTHER" id="PTHR30307:SF0">
    <property type="entry name" value="S-ADENOSYLMETHIONINE:TRNA RIBOSYLTRANSFERASE-ISOMERASE"/>
    <property type="match status" value="1"/>
</dbReference>
<dbReference type="InterPro" id="IPR036100">
    <property type="entry name" value="QueA_sf"/>
</dbReference>
<comment type="catalytic activity">
    <reaction evidence="8 13">
        <text>7-aminomethyl-7-carbaguanosine(34) in tRNA + S-adenosyl-L-methionine = epoxyqueuosine(34) in tRNA + adenine + L-methionine + 2 H(+)</text>
        <dbReference type="Rhea" id="RHEA:32155"/>
        <dbReference type="Rhea" id="RHEA-COMP:10342"/>
        <dbReference type="Rhea" id="RHEA-COMP:18582"/>
        <dbReference type="ChEBI" id="CHEBI:15378"/>
        <dbReference type="ChEBI" id="CHEBI:16708"/>
        <dbReference type="ChEBI" id="CHEBI:57844"/>
        <dbReference type="ChEBI" id="CHEBI:59789"/>
        <dbReference type="ChEBI" id="CHEBI:82833"/>
        <dbReference type="ChEBI" id="CHEBI:194443"/>
        <dbReference type="EC" id="2.4.99.17"/>
    </reaction>
</comment>
<evidence type="ECO:0000256" key="12">
    <source>
        <dbReference type="ARBA" id="ARBA00076160"/>
    </source>
</evidence>
<dbReference type="RefSeq" id="WP_154620092.1">
    <property type="nucleotide sequence ID" value="NZ_CBCTNG010000020.1"/>
</dbReference>
<proteinExistence type="inferred from homology"/>
<evidence type="ECO:0000256" key="6">
    <source>
        <dbReference type="ARBA" id="ARBA00022691"/>
    </source>
</evidence>
<evidence type="ECO:0000313" key="15">
    <source>
        <dbReference type="Proteomes" id="UP000430222"/>
    </source>
</evidence>
<comment type="pathway">
    <text evidence="2 13">tRNA modification; tRNA-queuosine biosynthesis.</text>
</comment>
<dbReference type="GO" id="GO:0005737">
    <property type="term" value="C:cytoplasm"/>
    <property type="evidence" value="ECO:0007669"/>
    <property type="project" value="UniProtKB-SubCell"/>
</dbReference>
<dbReference type="GO" id="GO:0051075">
    <property type="term" value="F:S-adenosylmethionine:tRNA ribosyltransferase-isomerase activity"/>
    <property type="evidence" value="ECO:0007669"/>
    <property type="project" value="UniProtKB-EC"/>
</dbReference>
<name>A0A6I2UYN0_9FIRM</name>
<reference evidence="14 15" key="1">
    <citation type="submission" date="2019-08" db="EMBL/GenBank/DDBJ databases">
        <title>In-depth cultivation of the pig gut microbiome towards novel bacterial diversity and tailored functional studies.</title>
        <authorList>
            <person name="Wylensek D."/>
            <person name="Hitch T.C.A."/>
            <person name="Clavel T."/>
        </authorList>
    </citation>
    <scope>NUCLEOTIDE SEQUENCE [LARGE SCALE GENOMIC DNA]</scope>
    <source>
        <strain evidence="15">WCA-380-WT-3B3</strain>
    </source>
</reference>
<dbReference type="PANTHER" id="PTHR30307">
    <property type="entry name" value="S-ADENOSYLMETHIONINE:TRNA RIBOSYLTRANSFERASE-ISOMERASE"/>
    <property type="match status" value="1"/>
</dbReference>
<organism evidence="14 15">
    <name type="scientific">Selenomonas montiformis</name>
    <dbReference type="NCBI Taxonomy" id="2652285"/>
    <lineage>
        <taxon>Bacteria</taxon>
        <taxon>Bacillati</taxon>
        <taxon>Bacillota</taxon>
        <taxon>Negativicutes</taxon>
        <taxon>Selenomonadales</taxon>
        <taxon>Selenomonadaceae</taxon>
        <taxon>Selenomonas</taxon>
    </lineage>
</organism>
<evidence type="ECO:0000256" key="13">
    <source>
        <dbReference type="HAMAP-Rule" id="MF_00113"/>
    </source>
</evidence>
<evidence type="ECO:0000256" key="3">
    <source>
        <dbReference type="ARBA" id="ARBA00011245"/>
    </source>
</evidence>
<dbReference type="InterPro" id="IPR003699">
    <property type="entry name" value="QueA"/>
</dbReference>
<dbReference type="NCBIfam" id="NF001140">
    <property type="entry name" value="PRK00147.1"/>
    <property type="match status" value="1"/>
</dbReference>
<dbReference type="Proteomes" id="UP000430222">
    <property type="component" value="Unassembled WGS sequence"/>
</dbReference>
<evidence type="ECO:0000256" key="4">
    <source>
        <dbReference type="ARBA" id="ARBA00022490"/>
    </source>
</evidence>
<comment type="similarity">
    <text evidence="9 13">Belongs to the QueA family.</text>
</comment>
<evidence type="ECO:0000256" key="11">
    <source>
        <dbReference type="ARBA" id="ARBA00069325"/>
    </source>
</evidence>
<dbReference type="GO" id="GO:0008616">
    <property type="term" value="P:tRNA queuosine(34) biosynthetic process"/>
    <property type="evidence" value="ECO:0007669"/>
    <property type="project" value="UniProtKB-UniRule"/>
</dbReference>
<evidence type="ECO:0000256" key="5">
    <source>
        <dbReference type="ARBA" id="ARBA00022679"/>
    </source>
</evidence>
<keyword evidence="4 13" id="KW-0963">Cytoplasm</keyword>
<keyword evidence="6 13" id="KW-0949">S-adenosyl-L-methionine</keyword>